<feature type="coiled-coil region" evidence="2">
    <location>
        <begin position="46"/>
        <end position="77"/>
    </location>
</feature>
<proteinExistence type="predicted"/>
<feature type="domain" description="Aminotransferase class V" evidence="3">
    <location>
        <begin position="54"/>
        <end position="317"/>
    </location>
</feature>
<evidence type="ECO:0000313" key="5">
    <source>
        <dbReference type="Proteomes" id="UP001062165"/>
    </source>
</evidence>
<dbReference type="Gene3D" id="3.40.640.10">
    <property type="entry name" value="Type I PLP-dependent aspartate aminotransferase-like (Major domain)"/>
    <property type="match status" value="1"/>
</dbReference>
<dbReference type="PANTHER" id="PTHR43586">
    <property type="entry name" value="CYSTEINE DESULFURASE"/>
    <property type="match status" value="1"/>
</dbReference>
<dbReference type="Gene3D" id="3.90.1150.10">
    <property type="entry name" value="Aspartate Aminotransferase, domain 1"/>
    <property type="match status" value="1"/>
</dbReference>
<dbReference type="PANTHER" id="PTHR43586:SF15">
    <property type="entry name" value="BLR3095 PROTEIN"/>
    <property type="match status" value="1"/>
</dbReference>
<accession>A0ABY6CZW7</accession>
<dbReference type="EMBL" id="CP106735">
    <property type="protein sequence ID" value="UXX78348.1"/>
    <property type="molecule type" value="Genomic_DNA"/>
</dbReference>
<evidence type="ECO:0000256" key="2">
    <source>
        <dbReference type="SAM" id="Coils"/>
    </source>
</evidence>
<dbReference type="InterPro" id="IPR015422">
    <property type="entry name" value="PyrdxlP-dep_Trfase_small"/>
</dbReference>
<dbReference type="Pfam" id="PF00266">
    <property type="entry name" value="Aminotran_5"/>
    <property type="match status" value="1"/>
</dbReference>
<protein>
    <submittedName>
        <fullName evidence="4">Aminotransferase class V-fold PLP-dependent enzyme</fullName>
    </submittedName>
</protein>
<organism evidence="4 5">
    <name type="scientific">Reichenbachiella carrageenanivorans</name>
    <dbReference type="NCBI Taxonomy" id="2979869"/>
    <lineage>
        <taxon>Bacteria</taxon>
        <taxon>Pseudomonadati</taxon>
        <taxon>Bacteroidota</taxon>
        <taxon>Cytophagia</taxon>
        <taxon>Cytophagales</taxon>
        <taxon>Reichenbachiellaceae</taxon>
        <taxon>Reichenbachiella</taxon>
    </lineage>
</organism>
<dbReference type="GO" id="GO:0008483">
    <property type="term" value="F:transaminase activity"/>
    <property type="evidence" value="ECO:0007669"/>
    <property type="project" value="UniProtKB-KW"/>
</dbReference>
<keyword evidence="5" id="KW-1185">Reference proteome</keyword>
<sequence>MQKHMTVPDWSEIRQRYQLVNQRTYFNTPSFCAMSDRTVAVQVDCLELFQTKGNQLNEQAQQAAEEIRQIVLELTHTDDHEVAIIPDVSTAMNHLAELLHDCKKVALLREDYPAASSPWIVRDFDITWVERRDMAYDLKEIEDVLKSGVQVLALSWVMYNSGAILDLQAIGELCKQYDVIFIVDGTQGLVAQDLDLSKAHIDVMLVTAFKWMLAGYGIGVAIARKGFVAKHPIRVAGQNTIVNGEKSAEDLTNYRSGIERFELGHAKIQQVLALACALNELKSIGFEMIQQRTAELMGVLRSSLQEGGIDILTPAVASANMLVIEGTAERADQLKQAGIDFTYRHGLIRLGIYFYNNETDISRLIQALN</sequence>
<reference evidence="4" key="1">
    <citation type="submission" date="2022-10" db="EMBL/GenBank/DDBJ databases">
        <title>Comparative genomics and taxonomic characterization of three novel marine species of genus Reichenbachiella exhibiting antioxidant and polysaccharide degradation activities.</title>
        <authorList>
            <person name="Muhammad N."/>
            <person name="Lee Y.-J."/>
            <person name="Ko J."/>
            <person name="Kim S.-G."/>
        </authorList>
    </citation>
    <scope>NUCLEOTIDE SEQUENCE</scope>
    <source>
        <strain evidence="4">Wsw4-B4</strain>
    </source>
</reference>
<keyword evidence="4" id="KW-0808">Transferase</keyword>
<keyword evidence="4" id="KW-0032">Aminotransferase</keyword>
<dbReference type="InterPro" id="IPR000192">
    <property type="entry name" value="Aminotrans_V_dom"/>
</dbReference>
<dbReference type="Proteomes" id="UP001062165">
    <property type="component" value="Chromosome"/>
</dbReference>
<evidence type="ECO:0000256" key="1">
    <source>
        <dbReference type="ARBA" id="ARBA00022898"/>
    </source>
</evidence>
<evidence type="ECO:0000313" key="4">
    <source>
        <dbReference type="EMBL" id="UXX78348.1"/>
    </source>
</evidence>
<keyword evidence="2" id="KW-0175">Coiled coil</keyword>
<gene>
    <name evidence="4" type="ORF">N7E81_13375</name>
</gene>
<dbReference type="RefSeq" id="WP_263050094.1">
    <property type="nucleotide sequence ID" value="NZ_CP106735.1"/>
</dbReference>
<dbReference type="SUPFAM" id="SSF53383">
    <property type="entry name" value="PLP-dependent transferases"/>
    <property type="match status" value="1"/>
</dbReference>
<dbReference type="InterPro" id="IPR015421">
    <property type="entry name" value="PyrdxlP-dep_Trfase_major"/>
</dbReference>
<dbReference type="InterPro" id="IPR015424">
    <property type="entry name" value="PyrdxlP-dep_Trfase"/>
</dbReference>
<name>A0ABY6CZW7_9BACT</name>
<keyword evidence="1" id="KW-0663">Pyridoxal phosphate</keyword>
<evidence type="ECO:0000259" key="3">
    <source>
        <dbReference type="Pfam" id="PF00266"/>
    </source>
</evidence>